<evidence type="ECO:0000256" key="5">
    <source>
        <dbReference type="ARBA" id="ARBA00022989"/>
    </source>
</evidence>
<name>A0ABP7MXX2_9MICO</name>
<evidence type="ECO:0000313" key="11">
    <source>
        <dbReference type="Proteomes" id="UP001501591"/>
    </source>
</evidence>
<comment type="subcellular location">
    <subcellularLocation>
        <location evidence="1 7">Cell membrane</location>
        <topology evidence="1 7">Multi-pass membrane protein</topology>
    </subcellularLocation>
</comment>
<dbReference type="PANTHER" id="PTHR43386">
    <property type="entry name" value="OLIGOPEPTIDE TRANSPORT SYSTEM PERMEASE PROTEIN APPC"/>
    <property type="match status" value="1"/>
</dbReference>
<keyword evidence="5 7" id="KW-1133">Transmembrane helix</keyword>
<feature type="transmembrane region" description="Helical" evidence="7">
    <location>
        <begin position="194"/>
        <end position="219"/>
    </location>
</feature>
<sequence length="287" mass="29582">MTELRSTPAAPADPSGHGSSRTMRGRWQLLILVALITGLLVVPLFAPYPPNQTGLGPGLQPPGLEHWFGLDAVGRDVFSRTLTGARTSILAATLAVAVGLGIGLPLGLVAGFSGGRIDGILTQAVGILQTIPGLILAMAIVGMTGRSLVNAMIAIGVVFVPRFYRVIRAAALSAAAETYVTASRSMGSPAWRTIMGHVLPAVLSATLVQATVTMAVAVLSEATLSFVGLGVQPPAASLGTLLAESDDYLGLANNLAILPGVCMVGVVLVFTGTAAQMRRVLERREAR</sequence>
<feature type="transmembrane region" description="Helical" evidence="7">
    <location>
        <begin position="255"/>
        <end position="275"/>
    </location>
</feature>
<evidence type="ECO:0000313" key="10">
    <source>
        <dbReference type="EMBL" id="GAA3931067.1"/>
    </source>
</evidence>
<evidence type="ECO:0000256" key="8">
    <source>
        <dbReference type="SAM" id="MobiDB-lite"/>
    </source>
</evidence>
<dbReference type="SUPFAM" id="SSF161098">
    <property type="entry name" value="MetI-like"/>
    <property type="match status" value="1"/>
</dbReference>
<protein>
    <submittedName>
        <fullName evidence="10">ABC transporter permease</fullName>
    </submittedName>
</protein>
<dbReference type="PANTHER" id="PTHR43386:SF1">
    <property type="entry name" value="D,D-DIPEPTIDE TRANSPORT SYSTEM PERMEASE PROTEIN DDPC-RELATED"/>
    <property type="match status" value="1"/>
</dbReference>
<feature type="transmembrane region" description="Helical" evidence="7">
    <location>
        <begin position="147"/>
        <end position="164"/>
    </location>
</feature>
<feature type="transmembrane region" description="Helical" evidence="7">
    <location>
        <begin position="29"/>
        <end position="48"/>
    </location>
</feature>
<keyword evidence="11" id="KW-1185">Reference proteome</keyword>
<evidence type="ECO:0000256" key="6">
    <source>
        <dbReference type="ARBA" id="ARBA00023136"/>
    </source>
</evidence>
<evidence type="ECO:0000256" key="1">
    <source>
        <dbReference type="ARBA" id="ARBA00004651"/>
    </source>
</evidence>
<feature type="region of interest" description="Disordered" evidence="8">
    <location>
        <begin position="1"/>
        <end position="20"/>
    </location>
</feature>
<feature type="domain" description="ABC transmembrane type-1" evidence="9">
    <location>
        <begin position="85"/>
        <end position="274"/>
    </location>
</feature>
<dbReference type="RefSeq" id="WP_344818115.1">
    <property type="nucleotide sequence ID" value="NZ_BAABCP010000001.1"/>
</dbReference>
<dbReference type="EMBL" id="BAABCP010000001">
    <property type="protein sequence ID" value="GAA3931067.1"/>
    <property type="molecule type" value="Genomic_DNA"/>
</dbReference>
<evidence type="ECO:0000259" key="9">
    <source>
        <dbReference type="PROSITE" id="PS50928"/>
    </source>
</evidence>
<keyword evidence="2 7" id="KW-0813">Transport</keyword>
<dbReference type="InterPro" id="IPR000515">
    <property type="entry name" value="MetI-like"/>
</dbReference>
<dbReference type="InterPro" id="IPR035906">
    <property type="entry name" value="MetI-like_sf"/>
</dbReference>
<gene>
    <name evidence="10" type="ORF">GCM10022383_07010</name>
</gene>
<feature type="transmembrane region" description="Helical" evidence="7">
    <location>
        <begin position="120"/>
        <end position="141"/>
    </location>
</feature>
<evidence type="ECO:0000256" key="2">
    <source>
        <dbReference type="ARBA" id="ARBA00022448"/>
    </source>
</evidence>
<accession>A0ABP7MXX2</accession>
<keyword evidence="6 7" id="KW-0472">Membrane</keyword>
<dbReference type="Pfam" id="PF00528">
    <property type="entry name" value="BPD_transp_1"/>
    <property type="match status" value="1"/>
</dbReference>
<evidence type="ECO:0000256" key="4">
    <source>
        <dbReference type="ARBA" id="ARBA00022692"/>
    </source>
</evidence>
<keyword evidence="4 7" id="KW-0812">Transmembrane</keyword>
<evidence type="ECO:0000256" key="3">
    <source>
        <dbReference type="ARBA" id="ARBA00022475"/>
    </source>
</evidence>
<dbReference type="CDD" id="cd06261">
    <property type="entry name" value="TM_PBP2"/>
    <property type="match status" value="1"/>
</dbReference>
<organism evidence="10 11">
    <name type="scientific">Microbacterium soli</name>
    <dbReference type="NCBI Taxonomy" id="446075"/>
    <lineage>
        <taxon>Bacteria</taxon>
        <taxon>Bacillati</taxon>
        <taxon>Actinomycetota</taxon>
        <taxon>Actinomycetes</taxon>
        <taxon>Micrococcales</taxon>
        <taxon>Microbacteriaceae</taxon>
        <taxon>Microbacterium</taxon>
    </lineage>
</organism>
<feature type="transmembrane region" description="Helical" evidence="7">
    <location>
        <begin position="89"/>
        <end position="113"/>
    </location>
</feature>
<dbReference type="Gene3D" id="1.10.3720.10">
    <property type="entry name" value="MetI-like"/>
    <property type="match status" value="1"/>
</dbReference>
<dbReference type="Proteomes" id="UP001501591">
    <property type="component" value="Unassembled WGS sequence"/>
</dbReference>
<proteinExistence type="inferred from homology"/>
<dbReference type="PROSITE" id="PS50928">
    <property type="entry name" value="ABC_TM1"/>
    <property type="match status" value="1"/>
</dbReference>
<evidence type="ECO:0000256" key="7">
    <source>
        <dbReference type="RuleBase" id="RU363032"/>
    </source>
</evidence>
<dbReference type="InterPro" id="IPR050366">
    <property type="entry name" value="BP-dependent_transpt_permease"/>
</dbReference>
<reference evidence="11" key="1">
    <citation type="journal article" date="2019" name="Int. J. Syst. Evol. Microbiol.">
        <title>The Global Catalogue of Microorganisms (GCM) 10K type strain sequencing project: providing services to taxonomists for standard genome sequencing and annotation.</title>
        <authorList>
            <consortium name="The Broad Institute Genomics Platform"/>
            <consortium name="The Broad Institute Genome Sequencing Center for Infectious Disease"/>
            <person name="Wu L."/>
            <person name="Ma J."/>
        </authorList>
    </citation>
    <scope>NUCLEOTIDE SEQUENCE [LARGE SCALE GENOMIC DNA]</scope>
    <source>
        <strain evidence="11">JCM 17024</strain>
    </source>
</reference>
<comment type="similarity">
    <text evidence="7">Belongs to the binding-protein-dependent transport system permease family.</text>
</comment>
<keyword evidence="3" id="KW-1003">Cell membrane</keyword>
<comment type="caution">
    <text evidence="10">The sequence shown here is derived from an EMBL/GenBank/DDBJ whole genome shotgun (WGS) entry which is preliminary data.</text>
</comment>